<comment type="caution">
    <text evidence="3">The sequence shown here is derived from an EMBL/GenBank/DDBJ whole genome shotgun (WGS) entry which is preliminary data.</text>
</comment>
<organism evidence="3 4">
    <name type="scientific">Aspergillus pseudoustus</name>
    <dbReference type="NCBI Taxonomy" id="1810923"/>
    <lineage>
        <taxon>Eukaryota</taxon>
        <taxon>Fungi</taxon>
        <taxon>Dikarya</taxon>
        <taxon>Ascomycota</taxon>
        <taxon>Pezizomycotina</taxon>
        <taxon>Eurotiomycetes</taxon>
        <taxon>Eurotiomycetidae</taxon>
        <taxon>Eurotiales</taxon>
        <taxon>Aspergillaceae</taxon>
        <taxon>Aspergillus</taxon>
        <taxon>Aspergillus subgen. Nidulantes</taxon>
    </lineage>
</organism>
<proteinExistence type="predicted"/>
<feature type="compositionally biased region" description="Polar residues" evidence="1">
    <location>
        <begin position="129"/>
        <end position="140"/>
    </location>
</feature>
<sequence>MSPWLSCFFSTFYGRSAGFLYVIITTTVVPYTLYSPWLRYLVRPSHGRKLVVQLSLTRDQNSLVDPPSFTSCKLAEHSRSQMGLPGLIPAGQNRLPSEYASSFHALLVRFHSQTPPQKACSSRTDKYRASQQSTVIPTGR</sequence>
<keyword evidence="2" id="KW-1133">Transmembrane helix</keyword>
<feature type="region of interest" description="Disordered" evidence="1">
    <location>
        <begin position="116"/>
        <end position="140"/>
    </location>
</feature>
<feature type="transmembrane region" description="Helical" evidence="2">
    <location>
        <begin position="12"/>
        <end position="34"/>
    </location>
</feature>
<keyword evidence="4" id="KW-1185">Reference proteome</keyword>
<gene>
    <name evidence="3" type="ORF">BJY01DRAFT_156408</name>
</gene>
<dbReference type="Proteomes" id="UP001610446">
    <property type="component" value="Unassembled WGS sequence"/>
</dbReference>
<keyword evidence="2" id="KW-0812">Transmembrane</keyword>
<name>A0ABR4K858_9EURO</name>
<dbReference type="EMBL" id="JBFXLU010000049">
    <property type="protein sequence ID" value="KAL2848480.1"/>
    <property type="molecule type" value="Genomic_DNA"/>
</dbReference>
<evidence type="ECO:0000256" key="1">
    <source>
        <dbReference type="SAM" id="MobiDB-lite"/>
    </source>
</evidence>
<evidence type="ECO:0000313" key="3">
    <source>
        <dbReference type="EMBL" id="KAL2848480.1"/>
    </source>
</evidence>
<reference evidence="3 4" key="1">
    <citation type="submission" date="2024-07" db="EMBL/GenBank/DDBJ databases">
        <title>Section-level genome sequencing and comparative genomics of Aspergillus sections Usti and Cavernicolus.</title>
        <authorList>
            <consortium name="Lawrence Berkeley National Laboratory"/>
            <person name="Nybo J.L."/>
            <person name="Vesth T.C."/>
            <person name="Theobald S."/>
            <person name="Frisvad J.C."/>
            <person name="Larsen T.O."/>
            <person name="Kjaerboelling I."/>
            <person name="Rothschild-Mancinelli K."/>
            <person name="Lyhne E.K."/>
            <person name="Kogle M.E."/>
            <person name="Barry K."/>
            <person name="Clum A."/>
            <person name="Na H."/>
            <person name="Ledsgaard L."/>
            <person name="Lin J."/>
            <person name="Lipzen A."/>
            <person name="Kuo A."/>
            <person name="Riley R."/>
            <person name="Mondo S."/>
            <person name="Labutti K."/>
            <person name="Haridas S."/>
            <person name="Pangalinan J."/>
            <person name="Salamov A.A."/>
            <person name="Simmons B.A."/>
            <person name="Magnuson J.K."/>
            <person name="Chen J."/>
            <person name="Drula E."/>
            <person name="Henrissat B."/>
            <person name="Wiebenga A."/>
            <person name="Lubbers R.J."/>
            <person name="Gomes A.C."/>
            <person name="Makela M.R."/>
            <person name="Stajich J."/>
            <person name="Grigoriev I.V."/>
            <person name="Mortensen U.H."/>
            <person name="De Vries R.P."/>
            <person name="Baker S.E."/>
            <person name="Andersen M.R."/>
        </authorList>
    </citation>
    <scope>NUCLEOTIDE SEQUENCE [LARGE SCALE GENOMIC DNA]</scope>
    <source>
        <strain evidence="3 4">CBS 123904</strain>
    </source>
</reference>
<evidence type="ECO:0000313" key="4">
    <source>
        <dbReference type="Proteomes" id="UP001610446"/>
    </source>
</evidence>
<accession>A0ABR4K858</accession>
<keyword evidence="2" id="KW-0472">Membrane</keyword>
<evidence type="ECO:0000256" key="2">
    <source>
        <dbReference type="SAM" id="Phobius"/>
    </source>
</evidence>
<protein>
    <submittedName>
        <fullName evidence="3">Uncharacterized protein</fullName>
    </submittedName>
</protein>